<evidence type="ECO:0000313" key="1">
    <source>
        <dbReference type="EMBL" id="QJI04403.1"/>
    </source>
</evidence>
<dbReference type="AlphaFoldDB" id="A0A6M3Y2Y2"/>
<dbReference type="EMBL" id="MT145176">
    <property type="protein sequence ID" value="QJI04403.1"/>
    <property type="molecule type" value="Genomic_DNA"/>
</dbReference>
<name>A0A6M3Y2Y2_9ZZZZ</name>
<sequence>MIDTINPVGVLSFEQAVTALQRLSFTPEEAIRCLLESDKYARYKITKAVQDRVKKEQGK</sequence>
<gene>
    <name evidence="1" type="ORF">TM448B07783_0009</name>
</gene>
<proteinExistence type="predicted"/>
<protein>
    <submittedName>
        <fullName evidence="1">Uncharacterized protein</fullName>
    </submittedName>
</protein>
<organism evidence="1">
    <name type="scientific">viral metagenome</name>
    <dbReference type="NCBI Taxonomy" id="1070528"/>
    <lineage>
        <taxon>unclassified sequences</taxon>
        <taxon>metagenomes</taxon>
        <taxon>organismal metagenomes</taxon>
    </lineage>
</organism>
<accession>A0A6M3Y2Y2</accession>
<reference evidence="1" key="1">
    <citation type="submission" date="2020-03" db="EMBL/GenBank/DDBJ databases">
        <title>The deep terrestrial virosphere.</title>
        <authorList>
            <person name="Holmfeldt K."/>
            <person name="Nilsson E."/>
            <person name="Simone D."/>
            <person name="Lopez-Fernandez M."/>
            <person name="Wu X."/>
            <person name="de Brujin I."/>
            <person name="Lundin D."/>
            <person name="Andersson A."/>
            <person name="Bertilsson S."/>
            <person name="Dopson M."/>
        </authorList>
    </citation>
    <scope>NUCLEOTIDE SEQUENCE</scope>
    <source>
        <strain evidence="1">TM448B07783</strain>
    </source>
</reference>